<evidence type="ECO:0000313" key="4">
    <source>
        <dbReference type="EMBL" id="PRY74751.1"/>
    </source>
</evidence>
<dbReference type="SUPFAM" id="SSF52540">
    <property type="entry name" value="P-loop containing nucleoside triphosphate hydrolases"/>
    <property type="match status" value="1"/>
</dbReference>
<name>A0A2T0VTY5_9LACT</name>
<protein>
    <recommendedName>
        <fullName evidence="3">FtsK domain-containing protein</fullName>
    </recommendedName>
</protein>
<dbReference type="PROSITE" id="PS50901">
    <property type="entry name" value="FTSK"/>
    <property type="match status" value="1"/>
</dbReference>
<feature type="transmembrane region" description="Helical" evidence="2">
    <location>
        <begin position="55"/>
        <end position="76"/>
    </location>
</feature>
<sequence>MLNIPTRRERNGWLAFGSITILLLTLSSLELTHETLNIALASTSLINWQIVMSKWRLYLVSPVVAILFVLLICWSVRNRLDKGPKQAIRRWRLTKQLRKAILLARYETSITHQNVKYAILPEIKIYFDDKKMDSGQVWIRSSTRDNIRLAKAEISPDIKGYKLEQSYISEDGDWHIYYIYSVHLQIQPKFDSLIEYVSWALDGVNDYQLKFDNRLITDLSNIEIIGATRSGKTYALLGLLIQMVNKELDYELYFADPKNGDWKNYGNYIAQDKVATEDNDICDLIDRVHSKMLQRQQIMNRELKSKASADYRDFKLDPIILVFDEYPSWHDSMSDEQDKSSKEKFKTAQKQLKRISQMGSGSGVFMILVFQKIDAQTLSKSIQSNMLLKIVLGNADNQTYITAIDRKEDVPQFIFGQGQGIYKNERMVKPRLLGFPYLRFIDDFNDHDYKTPKDMFKKISN</sequence>
<evidence type="ECO:0000259" key="3">
    <source>
        <dbReference type="PROSITE" id="PS50901"/>
    </source>
</evidence>
<feature type="binding site" evidence="1">
    <location>
        <begin position="226"/>
        <end position="233"/>
    </location>
    <ligand>
        <name>ATP</name>
        <dbReference type="ChEBI" id="CHEBI:30616"/>
    </ligand>
</feature>
<dbReference type="RefSeq" id="WP_106196199.1">
    <property type="nucleotide sequence ID" value="NZ_PVTO01000039.1"/>
</dbReference>
<evidence type="ECO:0000256" key="2">
    <source>
        <dbReference type="SAM" id="Phobius"/>
    </source>
</evidence>
<evidence type="ECO:0000313" key="5">
    <source>
        <dbReference type="Proteomes" id="UP000238205"/>
    </source>
</evidence>
<keyword evidence="1" id="KW-0067">ATP-binding</keyword>
<gene>
    <name evidence="4" type="ORF">CLV38_1397</name>
</gene>
<keyword evidence="5" id="KW-1185">Reference proteome</keyword>
<dbReference type="EMBL" id="PVTO01000039">
    <property type="protein sequence ID" value="PRY74751.1"/>
    <property type="molecule type" value="Genomic_DNA"/>
</dbReference>
<dbReference type="InterPro" id="IPR002543">
    <property type="entry name" value="FtsK_dom"/>
</dbReference>
<keyword evidence="2" id="KW-1133">Transmembrane helix</keyword>
<dbReference type="OrthoDB" id="9807790at2"/>
<organism evidence="4 5">
    <name type="scientific">Alkalibacterium olivapovliticus</name>
    <dbReference type="NCBI Taxonomy" id="99907"/>
    <lineage>
        <taxon>Bacteria</taxon>
        <taxon>Bacillati</taxon>
        <taxon>Bacillota</taxon>
        <taxon>Bacilli</taxon>
        <taxon>Lactobacillales</taxon>
        <taxon>Carnobacteriaceae</taxon>
        <taxon>Alkalibacterium</taxon>
    </lineage>
</organism>
<keyword evidence="1" id="KW-0547">Nucleotide-binding</keyword>
<dbReference type="Gene3D" id="3.40.50.300">
    <property type="entry name" value="P-loop containing nucleotide triphosphate hydrolases"/>
    <property type="match status" value="1"/>
</dbReference>
<dbReference type="GO" id="GO:0003677">
    <property type="term" value="F:DNA binding"/>
    <property type="evidence" value="ECO:0007669"/>
    <property type="project" value="InterPro"/>
</dbReference>
<evidence type="ECO:0000256" key="1">
    <source>
        <dbReference type="PROSITE-ProRule" id="PRU00289"/>
    </source>
</evidence>
<dbReference type="GO" id="GO:0005524">
    <property type="term" value="F:ATP binding"/>
    <property type="evidence" value="ECO:0007669"/>
    <property type="project" value="UniProtKB-UniRule"/>
</dbReference>
<reference evidence="4 5" key="1">
    <citation type="submission" date="2018-03" db="EMBL/GenBank/DDBJ databases">
        <title>Genomic Encyclopedia of Archaeal and Bacterial Type Strains, Phase II (KMG-II): from individual species to whole genera.</title>
        <authorList>
            <person name="Goeker M."/>
        </authorList>
    </citation>
    <scope>NUCLEOTIDE SEQUENCE [LARGE SCALE GENOMIC DNA]</scope>
    <source>
        <strain evidence="4 5">DSM 13175</strain>
    </source>
</reference>
<keyword evidence="2" id="KW-0472">Membrane</keyword>
<accession>A0A2T0VTY5</accession>
<dbReference type="AlphaFoldDB" id="A0A2T0VTY5"/>
<keyword evidence="2" id="KW-0812">Transmembrane</keyword>
<feature type="domain" description="FtsK" evidence="3">
    <location>
        <begin position="204"/>
        <end position="401"/>
    </location>
</feature>
<dbReference type="Proteomes" id="UP000238205">
    <property type="component" value="Unassembled WGS sequence"/>
</dbReference>
<dbReference type="InterPro" id="IPR027417">
    <property type="entry name" value="P-loop_NTPase"/>
</dbReference>
<comment type="caution">
    <text evidence="4">The sequence shown here is derived from an EMBL/GenBank/DDBJ whole genome shotgun (WGS) entry which is preliminary data.</text>
</comment>
<proteinExistence type="predicted"/>